<evidence type="ECO:0000313" key="1">
    <source>
        <dbReference type="EMBL" id="GBN94458.1"/>
    </source>
</evidence>
<sequence length="91" mass="10152">MWTPQEKAQCVVWFNKRFAKCDKLTHKVFCLPVDAALTKNVISTGESSVCGLVHRDKVRCPSTSELLHIVWKGTTVPTNCSGLVYVICGNR</sequence>
<dbReference type="AlphaFoldDB" id="A0A4Y2T1H0"/>
<gene>
    <name evidence="1" type="ORF">AVEN_69692_1</name>
</gene>
<accession>A0A4Y2T1H0</accession>
<keyword evidence="2" id="KW-1185">Reference proteome</keyword>
<dbReference type="Proteomes" id="UP000499080">
    <property type="component" value="Unassembled WGS sequence"/>
</dbReference>
<organism evidence="1 2">
    <name type="scientific">Araneus ventricosus</name>
    <name type="common">Orbweaver spider</name>
    <name type="synonym">Epeira ventricosa</name>
    <dbReference type="NCBI Taxonomy" id="182803"/>
    <lineage>
        <taxon>Eukaryota</taxon>
        <taxon>Metazoa</taxon>
        <taxon>Ecdysozoa</taxon>
        <taxon>Arthropoda</taxon>
        <taxon>Chelicerata</taxon>
        <taxon>Arachnida</taxon>
        <taxon>Araneae</taxon>
        <taxon>Araneomorphae</taxon>
        <taxon>Entelegynae</taxon>
        <taxon>Araneoidea</taxon>
        <taxon>Araneidae</taxon>
        <taxon>Araneus</taxon>
    </lineage>
</organism>
<comment type="caution">
    <text evidence="1">The sequence shown here is derived from an EMBL/GenBank/DDBJ whole genome shotgun (WGS) entry which is preliminary data.</text>
</comment>
<evidence type="ECO:0000313" key="2">
    <source>
        <dbReference type="Proteomes" id="UP000499080"/>
    </source>
</evidence>
<protein>
    <submittedName>
        <fullName evidence="1">Uncharacterized protein</fullName>
    </submittedName>
</protein>
<proteinExistence type="predicted"/>
<name>A0A4Y2T1H0_ARAVE</name>
<reference evidence="1 2" key="1">
    <citation type="journal article" date="2019" name="Sci. Rep.">
        <title>Orb-weaving spider Araneus ventricosus genome elucidates the spidroin gene catalogue.</title>
        <authorList>
            <person name="Kono N."/>
            <person name="Nakamura H."/>
            <person name="Ohtoshi R."/>
            <person name="Moran D.A.P."/>
            <person name="Shinohara A."/>
            <person name="Yoshida Y."/>
            <person name="Fujiwara M."/>
            <person name="Mori M."/>
            <person name="Tomita M."/>
            <person name="Arakawa K."/>
        </authorList>
    </citation>
    <scope>NUCLEOTIDE SEQUENCE [LARGE SCALE GENOMIC DNA]</scope>
</reference>
<dbReference type="EMBL" id="BGPR01025505">
    <property type="protein sequence ID" value="GBN94458.1"/>
    <property type="molecule type" value="Genomic_DNA"/>
</dbReference>